<evidence type="ECO:0000256" key="1">
    <source>
        <dbReference type="SAM" id="SignalP"/>
    </source>
</evidence>
<proteinExistence type="predicted"/>
<comment type="caution">
    <text evidence="2">The sequence shown here is derived from an EMBL/GenBank/DDBJ whole genome shotgun (WGS) entry which is preliminary data.</text>
</comment>
<keyword evidence="3" id="KW-1185">Reference proteome</keyword>
<evidence type="ECO:0000313" key="3">
    <source>
        <dbReference type="Proteomes" id="UP001152747"/>
    </source>
</evidence>
<feature type="signal peptide" evidence="1">
    <location>
        <begin position="1"/>
        <end position="24"/>
    </location>
</feature>
<name>A0A9P1ISI5_9PELO</name>
<sequence length="145" mass="15934">MEFSACRNLGIFVILGFFLAGLEAASAPLNTVSPAQNCSATKGAFSCYTCMGRDMQNCNWGTTCCKGACYKLEDVAHNLIIKGCVPTREEDASMKVRTLETKLYWTQNEKVKGESFFCNQGDYCNSASTVISMISMLLPFSIFLL</sequence>
<dbReference type="OrthoDB" id="5773245at2759"/>
<reference evidence="2" key="1">
    <citation type="submission" date="2022-11" db="EMBL/GenBank/DDBJ databases">
        <authorList>
            <person name="Kikuchi T."/>
        </authorList>
    </citation>
    <scope>NUCLEOTIDE SEQUENCE</scope>
    <source>
        <strain evidence="2">PS1010</strain>
    </source>
</reference>
<evidence type="ECO:0008006" key="4">
    <source>
        <dbReference type="Google" id="ProtNLM"/>
    </source>
</evidence>
<dbReference type="EMBL" id="CANHGI010000005">
    <property type="protein sequence ID" value="CAI5450422.1"/>
    <property type="molecule type" value="Genomic_DNA"/>
</dbReference>
<feature type="chain" id="PRO_5040407055" description="UPAR/Ly6 domain-containing protein" evidence="1">
    <location>
        <begin position="25"/>
        <end position="145"/>
    </location>
</feature>
<gene>
    <name evidence="2" type="ORF">CAMP_LOCUS13059</name>
</gene>
<organism evidence="2 3">
    <name type="scientific">Caenorhabditis angaria</name>
    <dbReference type="NCBI Taxonomy" id="860376"/>
    <lineage>
        <taxon>Eukaryota</taxon>
        <taxon>Metazoa</taxon>
        <taxon>Ecdysozoa</taxon>
        <taxon>Nematoda</taxon>
        <taxon>Chromadorea</taxon>
        <taxon>Rhabditida</taxon>
        <taxon>Rhabditina</taxon>
        <taxon>Rhabditomorpha</taxon>
        <taxon>Rhabditoidea</taxon>
        <taxon>Rhabditidae</taxon>
        <taxon>Peloderinae</taxon>
        <taxon>Caenorhabditis</taxon>
    </lineage>
</organism>
<keyword evidence="1" id="KW-0732">Signal</keyword>
<evidence type="ECO:0000313" key="2">
    <source>
        <dbReference type="EMBL" id="CAI5450422.1"/>
    </source>
</evidence>
<protein>
    <recommendedName>
        <fullName evidence="4">UPAR/Ly6 domain-containing protein</fullName>
    </recommendedName>
</protein>
<dbReference type="Proteomes" id="UP001152747">
    <property type="component" value="Unassembled WGS sequence"/>
</dbReference>
<dbReference type="AlphaFoldDB" id="A0A9P1ISI5"/>
<accession>A0A9P1ISI5</accession>